<dbReference type="EMBL" id="FMYP01000016">
    <property type="protein sequence ID" value="SDC06441.1"/>
    <property type="molecule type" value="Genomic_DNA"/>
</dbReference>
<dbReference type="SUPFAM" id="SSF50249">
    <property type="entry name" value="Nucleic acid-binding proteins"/>
    <property type="match status" value="1"/>
</dbReference>
<dbReference type="Pfam" id="PF00313">
    <property type="entry name" value="CSD"/>
    <property type="match status" value="1"/>
</dbReference>
<keyword evidence="4" id="KW-1185">Reference proteome</keyword>
<dbReference type="PROSITE" id="PS51857">
    <property type="entry name" value="CSD_2"/>
    <property type="match status" value="1"/>
</dbReference>
<dbReference type="InterPro" id="IPR002059">
    <property type="entry name" value="CSP_DNA-bd"/>
</dbReference>
<protein>
    <submittedName>
        <fullName evidence="3">Cold-shock DNA-binding protein family</fullName>
    </submittedName>
</protein>
<evidence type="ECO:0000259" key="2">
    <source>
        <dbReference type="PROSITE" id="PS51857"/>
    </source>
</evidence>
<organism evidence="3 4">
    <name type="scientific">Williamwhitmania taraxaci</name>
    <dbReference type="NCBI Taxonomy" id="1640674"/>
    <lineage>
        <taxon>Bacteria</taxon>
        <taxon>Pseudomonadati</taxon>
        <taxon>Bacteroidota</taxon>
        <taxon>Bacteroidia</taxon>
        <taxon>Bacteroidales</taxon>
        <taxon>Williamwhitmaniaceae</taxon>
        <taxon>Williamwhitmania</taxon>
    </lineage>
</organism>
<feature type="region of interest" description="Disordered" evidence="1">
    <location>
        <begin position="1"/>
        <end position="41"/>
    </location>
</feature>
<feature type="compositionally biased region" description="Basic and acidic residues" evidence="1">
    <location>
        <begin position="1"/>
        <end position="33"/>
    </location>
</feature>
<dbReference type="GO" id="GO:0005829">
    <property type="term" value="C:cytosol"/>
    <property type="evidence" value="ECO:0007669"/>
    <property type="project" value="UniProtKB-ARBA"/>
</dbReference>
<proteinExistence type="predicted"/>
<reference evidence="3 4" key="1">
    <citation type="submission" date="2016-09" db="EMBL/GenBank/DDBJ databases">
        <authorList>
            <person name="Capua I."/>
            <person name="De Benedictis P."/>
            <person name="Joannis T."/>
            <person name="Lombin L.H."/>
            <person name="Cattoli G."/>
        </authorList>
    </citation>
    <scope>NUCLEOTIDE SEQUENCE [LARGE SCALE GENOMIC DNA]</scope>
    <source>
        <strain evidence="3 4">A7P-90m</strain>
    </source>
</reference>
<dbReference type="InterPro" id="IPR012340">
    <property type="entry name" value="NA-bd_OB-fold"/>
</dbReference>
<dbReference type="Proteomes" id="UP000199452">
    <property type="component" value="Unassembled WGS sequence"/>
</dbReference>
<name>A0A1G6IJ13_9BACT</name>
<dbReference type="STRING" id="1640674.SAMN05216323_101621"/>
<sequence length="149" mass="16943">MGKPRESWSKQDKEKQNLKKKKEKEERKIERKANKGSGLDDMIAYVDENGQLTSTPPDPTRKLEINIEEIEISVRKQEPGEPADLIRKGTVTFFNDSKGYGFIKDSETQQSVFVHVNGLVEGIKENDRVVYEVEMGHKGPTAVNVKLLK</sequence>
<dbReference type="CDD" id="cd04458">
    <property type="entry name" value="CSP_CDS"/>
    <property type="match status" value="1"/>
</dbReference>
<gene>
    <name evidence="3" type="ORF">SAMN05216323_101621</name>
</gene>
<accession>A0A1G6IJ13</accession>
<evidence type="ECO:0000313" key="4">
    <source>
        <dbReference type="Proteomes" id="UP000199452"/>
    </source>
</evidence>
<dbReference type="InterPro" id="IPR050181">
    <property type="entry name" value="Cold_shock_domain"/>
</dbReference>
<feature type="domain" description="CSD" evidence="2">
    <location>
        <begin position="86"/>
        <end position="147"/>
    </location>
</feature>
<evidence type="ECO:0000313" key="3">
    <source>
        <dbReference type="EMBL" id="SDC06441.1"/>
    </source>
</evidence>
<dbReference type="PANTHER" id="PTHR11544">
    <property type="entry name" value="COLD SHOCK DOMAIN CONTAINING PROTEINS"/>
    <property type="match status" value="1"/>
</dbReference>
<dbReference type="InterPro" id="IPR011129">
    <property type="entry name" value="CSD"/>
</dbReference>
<dbReference type="OrthoDB" id="1493235at2"/>
<dbReference type="AlphaFoldDB" id="A0A1G6IJ13"/>
<evidence type="ECO:0000256" key="1">
    <source>
        <dbReference type="SAM" id="MobiDB-lite"/>
    </source>
</evidence>
<keyword evidence="3" id="KW-0238">DNA-binding</keyword>
<dbReference type="PRINTS" id="PR00050">
    <property type="entry name" value="COLDSHOCK"/>
</dbReference>
<dbReference type="Gene3D" id="2.40.50.140">
    <property type="entry name" value="Nucleic acid-binding proteins"/>
    <property type="match status" value="1"/>
</dbReference>
<dbReference type="GO" id="GO:0003677">
    <property type="term" value="F:DNA binding"/>
    <property type="evidence" value="ECO:0007669"/>
    <property type="project" value="UniProtKB-KW"/>
</dbReference>
<dbReference type="RefSeq" id="WP_092436953.1">
    <property type="nucleotide sequence ID" value="NZ_FMYP01000016.1"/>
</dbReference>
<dbReference type="SMART" id="SM00357">
    <property type="entry name" value="CSP"/>
    <property type="match status" value="1"/>
</dbReference>